<dbReference type="InterPro" id="IPR029058">
    <property type="entry name" value="AB_hydrolase_fold"/>
</dbReference>
<dbReference type="EMBL" id="PRLG01000002">
    <property type="protein sequence ID" value="PYY31212.1"/>
    <property type="molecule type" value="Genomic_DNA"/>
</dbReference>
<dbReference type="PANTHER" id="PTHR22946">
    <property type="entry name" value="DIENELACTONE HYDROLASE DOMAIN-CONTAINING PROTEIN-RELATED"/>
    <property type="match status" value="1"/>
</dbReference>
<accession>A0A2W0CMB6</accession>
<evidence type="ECO:0000313" key="3">
    <source>
        <dbReference type="Proteomes" id="UP000247459"/>
    </source>
</evidence>
<keyword evidence="1" id="KW-0472">Membrane</keyword>
<feature type="transmembrane region" description="Helical" evidence="1">
    <location>
        <begin position="465"/>
        <end position="486"/>
    </location>
</feature>
<feature type="transmembrane region" description="Helical" evidence="1">
    <location>
        <begin position="658"/>
        <end position="678"/>
    </location>
</feature>
<feature type="transmembrane region" description="Helical" evidence="1">
    <location>
        <begin position="626"/>
        <end position="646"/>
    </location>
</feature>
<dbReference type="Gene3D" id="3.40.50.1820">
    <property type="entry name" value="alpha/beta hydrolase"/>
    <property type="match status" value="1"/>
</dbReference>
<comment type="caution">
    <text evidence="2">The sequence shown here is derived from an EMBL/GenBank/DDBJ whole genome shotgun (WGS) entry which is preliminary data.</text>
</comment>
<dbReference type="Proteomes" id="UP000247459">
    <property type="component" value="Unassembled WGS sequence"/>
</dbReference>
<dbReference type="SUPFAM" id="SSF53474">
    <property type="entry name" value="alpha/beta-Hydrolases"/>
    <property type="match status" value="1"/>
</dbReference>
<proteinExistence type="predicted"/>
<keyword evidence="1" id="KW-0812">Transmembrane</keyword>
<organism evidence="2 3">
    <name type="scientific">Paenibacillus illinoisensis</name>
    <dbReference type="NCBI Taxonomy" id="59845"/>
    <lineage>
        <taxon>Bacteria</taxon>
        <taxon>Bacillati</taxon>
        <taxon>Bacillota</taxon>
        <taxon>Bacilli</taxon>
        <taxon>Bacillales</taxon>
        <taxon>Paenibacillaceae</taxon>
        <taxon>Paenibacillus</taxon>
    </lineage>
</organism>
<dbReference type="InterPro" id="IPR050261">
    <property type="entry name" value="FrsA_esterase"/>
</dbReference>
<protein>
    <recommendedName>
        <fullName evidence="4">Serine aminopeptidase S33 domain-containing protein</fullName>
    </recommendedName>
</protein>
<feature type="transmembrane region" description="Helical" evidence="1">
    <location>
        <begin position="352"/>
        <end position="373"/>
    </location>
</feature>
<evidence type="ECO:0000313" key="2">
    <source>
        <dbReference type="EMBL" id="PYY31212.1"/>
    </source>
</evidence>
<feature type="transmembrane region" description="Helical" evidence="1">
    <location>
        <begin position="690"/>
        <end position="712"/>
    </location>
</feature>
<reference evidence="2 3" key="1">
    <citation type="submission" date="2018-01" db="EMBL/GenBank/DDBJ databases">
        <title>Genome sequence of the PGP bacterium Paenibacillus illinoisensis E3.</title>
        <authorList>
            <person name="Rolli E."/>
            <person name="Marasco R."/>
            <person name="Bessem C."/>
            <person name="Michoud G."/>
            <person name="Gaiarsa S."/>
            <person name="Borin S."/>
            <person name="Daffonchio D."/>
        </authorList>
    </citation>
    <scope>NUCLEOTIDE SEQUENCE [LARGE SCALE GENOMIC DNA]</scope>
    <source>
        <strain evidence="2 3">E3</strain>
    </source>
</reference>
<dbReference type="RefSeq" id="WP_110755751.1">
    <property type="nucleotide sequence ID" value="NZ_PRLG01000002.1"/>
</dbReference>
<gene>
    <name evidence="2" type="ORF">PIL02S_00303</name>
</gene>
<feature type="transmembrane region" description="Helical" evidence="1">
    <location>
        <begin position="400"/>
        <end position="420"/>
    </location>
</feature>
<sequence>MRAVTSFLKKPQGLLVLSLVLVIFGSLFAGMFNTSFYSVKVKEIKFEADHGTLSGLLYMPKGAGADDKRPVIITTHGYLNTKEMQDAPAIEMSRRGYIVLALDMYDHGDSRWSGDIPVKDLFSTFWIYSQYDAAKYIYEQDFTKKDDQGNAYVSVSGHSMGGFSTLLSMYMDEMNALQTGYRMIHAGISVGSDYSYAAAVAPQDQLQAAYGSRTVGMIAGQYDEFFFNKSDEEKTAEEKEVQGTVTRKDFAATASGKAFLGLAPDAARGETGKFIPVESGDLTVEGTVVRPSQTGEHIMFTPNQTHPWNHFSGTTTGHLIDFYAHAFEGVTSPNQTHVDLDSGNQIWWAKEAFNFVALIGFFLMIVPLVTLLLRLPFLRNAISGEIATVSAAVGGMQKTIYWIAIVFSTLIPAILFPTLMDKEANGLNVLRIIALILLIASVLGAVIGFILASSKKTDDQASSRMKNIAVGSVLLAIVSLVMWLIFNYADQIVVTSTYFNEPTTNQIVYWALVSALIMIVVTFAFHYFSKKDAGTRFSDYGISLNVVTIIASLVTAVLAVVIGYALLFAVQAIFGTDFRIWTFAVRTFESEHFITALRYVPFFLVYFFVSTVALNANTRGKRGGMFLSIVLNVGGLVLWMALQYGLDFTTGVAMYPGQALNAILLFALIPCLVIAAVYARKLFEKTNNVWVAALVNTLLFTMITVANTALFWNLV</sequence>
<feature type="transmembrane region" description="Helical" evidence="1">
    <location>
        <begin position="540"/>
        <end position="573"/>
    </location>
</feature>
<dbReference type="OrthoDB" id="9780269at2"/>
<feature type="transmembrane region" description="Helical" evidence="1">
    <location>
        <begin position="506"/>
        <end position="528"/>
    </location>
</feature>
<evidence type="ECO:0008006" key="4">
    <source>
        <dbReference type="Google" id="ProtNLM"/>
    </source>
</evidence>
<evidence type="ECO:0000256" key="1">
    <source>
        <dbReference type="SAM" id="Phobius"/>
    </source>
</evidence>
<name>A0A2W0CMB6_9BACL</name>
<keyword evidence="1" id="KW-1133">Transmembrane helix</keyword>
<feature type="transmembrane region" description="Helical" evidence="1">
    <location>
        <begin position="432"/>
        <end position="453"/>
    </location>
</feature>
<dbReference type="AlphaFoldDB" id="A0A2W0CMB6"/>
<feature type="transmembrane region" description="Helical" evidence="1">
    <location>
        <begin position="593"/>
        <end position="614"/>
    </location>
</feature>